<accession>A0A1A8X6N4</accession>
<organism evidence="2 4">
    <name type="scientific">Plasmodium malariae</name>
    <dbReference type="NCBI Taxonomy" id="5858"/>
    <lineage>
        <taxon>Eukaryota</taxon>
        <taxon>Sar</taxon>
        <taxon>Alveolata</taxon>
        <taxon>Apicomplexa</taxon>
        <taxon>Aconoidasida</taxon>
        <taxon>Haemosporida</taxon>
        <taxon>Plasmodiidae</taxon>
        <taxon>Plasmodium</taxon>
        <taxon>Plasmodium (Plasmodium)</taxon>
    </lineage>
</organism>
<evidence type="ECO:0000313" key="2">
    <source>
        <dbReference type="EMBL" id="SBS99875.1"/>
    </source>
</evidence>
<gene>
    <name evidence="3" type="primary">PmUG01_14060500</name>
    <name evidence="2" type="ORF">PMALA_072870</name>
    <name evidence="3" type="ORF">PMUG01_14060500</name>
</gene>
<dbReference type="EMBL" id="LT594635">
    <property type="protein sequence ID" value="SCP03545.1"/>
    <property type="molecule type" value="Genomic_DNA"/>
</dbReference>
<dbReference type="EMBL" id="FLQW01006063">
    <property type="protein sequence ID" value="SBS99875.1"/>
    <property type="molecule type" value="Genomic_DNA"/>
</dbReference>
<reference evidence="4" key="1">
    <citation type="submission" date="2016-05" db="EMBL/GenBank/DDBJ databases">
        <authorList>
            <person name="Naeem Raeece"/>
        </authorList>
    </citation>
    <scope>NUCLEOTIDE SEQUENCE [LARGE SCALE GENOMIC DNA]</scope>
</reference>
<protein>
    <submittedName>
        <fullName evidence="2">Uncharacterized protein</fullName>
    </submittedName>
</protein>
<dbReference type="Proteomes" id="UP000219813">
    <property type="component" value="Chromosome 14"/>
</dbReference>
<evidence type="ECO:0000313" key="3">
    <source>
        <dbReference type="EMBL" id="SCP03545.1"/>
    </source>
</evidence>
<proteinExistence type="predicted"/>
<evidence type="ECO:0000313" key="5">
    <source>
        <dbReference type="Proteomes" id="UP000219813"/>
    </source>
</evidence>
<feature type="compositionally biased region" description="Low complexity" evidence="1">
    <location>
        <begin position="260"/>
        <end position="288"/>
    </location>
</feature>
<dbReference type="KEGG" id="pmal:PMUG01_14060500"/>
<evidence type="ECO:0000256" key="1">
    <source>
        <dbReference type="SAM" id="MobiDB-lite"/>
    </source>
</evidence>
<dbReference type="GeneID" id="39871916"/>
<reference evidence="3 5" key="3">
    <citation type="submission" date="2016-06" db="EMBL/GenBank/DDBJ databases">
        <authorList>
            <consortium name="Pathogen Informatics"/>
        </authorList>
    </citation>
    <scope>NUCLEOTIDE SEQUENCE [LARGE SCALE GENOMIC DNA]</scope>
</reference>
<evidence type="ECO:0000313" key="4">
    <source>
        <dbReference type="Proteomes" id="UP000078597"/>
    </source>
</evidence>
<dbReference type="Proteomes" id="UP000078597">
    <property type="component" value="Unassembled WGS sequence"/>
</dbReference>
<dbReference type="RefSeq" id="XP_028864498.1">
    <property type="nucleotide sequence ID" value="XM_029008183.1"/>
</dbReference>
<keyword evidence="5" id="KW-1185">Reference proteome</keyword>
<dbReference type="AlphaFoldDB" id="A0A1A8X6N4"/>
<dbReference type="VEuPathDB" id="PlasmoDB:PmUG01_14060500"/>
<name>A0A1A8X6N4_PLAMA</name>
<sequence length="564" mass="66129">MNEQLKWGKGGASELHERKRQIFETEKKEFCLFYIRELLNVIYTTYKSTKPVYTHFICSKKNDYDHLKNNNLVYYTPNSMLEQHFPDYFQNVYFLCAHYTMREREGNVMIDSSMDYMRIRNTMDNVSTGSTMDKLRNVKSAYNADSVSRININSSMERDENKNGQKNKDTFYFIFTFYMEPNFIWEEVNIPIFHERGYIECKFDSVDNLMKLNNVVNLSEKLKRHTYNKTLIQHIRELSSRSTRIDNKNIVSSIVNQEDNYNSNSNNSINKNNNSNCNGSRNGNSDSNNAHRRSTRKSSENGTTTYDTSKGPRETPDSVHLLPFFISSDYLHKNSTICKTRVISFNERDIYCKIDEGDSFPKQILLLVRNKLYKKLKFMEMHTAKGGTAMKEVIQGRDTTIKGTLPGDTSMKEVVPEHTLIKEAVRRNSTSAGIIKNEAKEQYRNISLNKKGHQQNVKNKDNCTGLNYTKIQRIINSTDMIFKKAYSDQQLEYLLMQSREKSLTRYIPSTTYFTNDKVINMHLELDEYYKFFQKGKNQFKNTLQDPWQLGIGRSKTQDGKKFYE</sequence>
<feature type="region of interest" description="Disordered" evidence="1">
    <location>
        <begin position="258"/>
        <end position="318"/>
    </location>
</feature>
<reference evidence="2" key="2">
    <citation type="submission" date="2016-05" db="EMBL/GenBank/DDBJ databases">
        <authorList>
            <person name="Lavstsen T."/>
            <person name="Jespersen J.S."/>
        </authorList>
    </citation>
    <scope>NUCLEOTIDE SEQUENCE [LARGE SCALE GENOMIC DNA]</scope>
</reference>
<dbReference type="OrthoDB" id="377714at2759"/>
<dbReference type="OMA" id="QNVYFLC"/>